<dbReference type="InterPro" id="IPR001296">
    <property type="entry name" value="Glyco_trans_1"/>
</dbReference>
<reference evidence="4 5" key="1">
    <citation type="journal article" date="2007" name="Appl. Environ. Microbiol.">
        <title>Rhizobial factors required for stem nodule maturation and maintenance in Sesbania rostrata-Azorhizobium caulinodans ORS571 symbiosis.</title>
        <authorList>
            <person name="Suzuki S."/>
            <person name="Aono T."/>
            <person name="Lee KB."/>
            <person name="Suzuki T."/>
            <person name="Liu CT."/>
            <person name="Miwa H."/>
            <person name="Wakao S."/>
            <person name="Iki T."/>
            <person name="Oyaizu H."/>
        </authorList>
    </citation>
    <scope>NUCLEOTIDE SEQUENCE [LARGE SCALE GENOMIC DNA]</scope>
    <source>
        <strain evidence="5">ATCC 43989 / DSM 5975 / JCM 20966 / LMG 6465 / NBRC 14845 / NCIMB 13405 / ORS 571</strain>
    </source>
</reference>
<dbReference type="STRING" id="438753.AZC_3330"/>
<dbReference type="AlphaFoldDB" id="A8IHW4"/>
<dbReference type="Gene3D" id="3.40.50.2000">
    <property type="entry name" value="Glycogen Phosphorylase B"/>
    <property type="match status" value="2"/>
</dbReference>
<accession>A8IHW4</accession>
<dbReference type="RefSeq" id="WP_012171853.1">
    <property type="nucleotide sequence ID" value="NC_009937.1"/>
</dbReference>
<evidence type="ECO:0000313" key="4">
    <source>
        <dbReference type="EMBL" id="BAF89328.1"/>
    </source>
</evidence>
<dbReference type="EMBL" id="AP009384">
    <property type="protein sequence ID" value="BAF89328.1"/>
    <property type="molecule type" value="Genomic_DNA"/>
</dbReference>
<reference evidence="4 5" key="4">
    <citation type="journal article" date="2009" name="Appl. Environ. Microbiol.">
        <title>Comparative genome-wide transcriptional profiling of Azorhizobium caulinodans ORS571 grown under free-living and symbiotic conditions.</title>
        <authorList>
            <person name="Tsukada S."/>
            <person name="Aono T."/>
            <person name="Akiba N."/>
            <person name="Lee KB."/>
            <person name="Liu CT."/>
            <person name="Toyazaki H."/>
            <person name="Oyaizu H."/>
        </authorList>
    </citation>
    <scope>NUCLEOTIDE SEQUENCE [LARGE SCALE GENOMIC DNA]</scope>
    <source>
        <strain evidence="5">ATCC 43989 / DSM 5975 / JCM 20966 / LMG 6465 / NBRC 14845 / NCIMB 13405 / ORS 571</strain>
    </source>
</reference>
<evidence type="ECO:0000259" key="2">
    <source>
        <dbReference type="Pfam" id="PF00534"/>
    </source>
</evidence>
<feature type="domain" description="Glycosyl transferase family 4" evidence="3">
    <location>
        <begin position="25"/>
        <end position="191"/>
    </location>
</feature>
<dbReference type="InterPro" id="IPR022623">
    <property type="entry name" value="Glyco_trans_4"/>
</dbReference>
<dbReference type="SUPFAM" id="SSF53756">
    <property type="entry name" value="UDP-Glycosyltransferase/glycogen phosphorylase"/>
    <property type="match status" value="1"/>
</dbReference>
<dbReference type="Pfam" id="PF12000">
    <property type="entry name" value="Glyco_trans_4_3"/>
    <property type="match status" value="1"/>
</dbReference>
<proteinExistence type="predicted"/>
<gene>
    <name evidence="4" type="primary">expC</name>
    <name evidence="4" type="ordered locus">AZC_3330</name>
</gene>
<protein>
    <submittedName>
        <fullName evidence="4">Putative glycosyltransferase</fullName>
    </submittedName>
</protein>
<evidence type="ECO:0000313" key="5">
    <source>
        <dbReference type="Proteomes" id="UP000000270"/>
    </source>
</evidence>
<name>A8IHW4_AZOC5</name>
<dbReference type="PANTHER" id="PTHR46401">
    <property type="entry name" value="GLYCOSYLTRANSFERASE WBBK-RELATED"/>
    <property type="match status" value="1"/>
</dbReference>
<evidence type="ECO:0000259" key="3">
    <source>
        <dbReference type="Pfam" id="PF12000"/>
    </source>
</evidence>
<dbReference type="Proteomes" id="UP000000270">
    <property type="component" value="Chromosome"/>
</dbReference>
<reference evidence="5" key="2">
    <citation type="submission" date="2007-04" db="EMBL/GenBank/DDBJ databases">
        <title>Complete genome sequence of the nitrogen-fixing bacterium Azorhizobium caulinodans ORS571.</title>
        <authorList>
            <person name="Lee K.B."/>
            <person name="Backer P.D."/>
            <person name="Aono T."/>
            <person name="Liu C.T."/>
            <person name="Suzuki S."/>
            <person name="Suzuki T."/>
            <person name="Kaneko T."/>
            <person name="Yamada M."/>
            <person name="Tabata S."/>
            <person name="Kupfer D.M."/>
            <person name="Najar F.Z."/>
            <person name="Wiley G.B."/>
            <person name="Roe B."/>
            <person name="Binnewies T."/>
            <person name="Ussery D."/>
            <person name="Vereecke D."/>
            <person name="Gevers D."/>
            <person name="Holsters M."/>
            <person name="Oyaizu H."/>
        </authorList>
    </citation>
    <scope>NUCLEOTIDE SEQUENCE [LARGE SCALE GENOMIC DNA]</scope>
    <source>
        <strain evidence="5">ATCC 43989 / DSM 5975 / JCM 20966 / LMG 6465 / NBRC 14845 / NCIMB 13405 / ORS 571</strain>
    </source>
</reference>
<organism evidence="4 5">
    <name type="scientific">Azorhizobium caulinodans (strain ATCC 43989 / DSM 5975 / JCM 20966 / LMG 6465 / NBRC 14845 / NCIMB 13405 / ORS 571)</name>
    <dbReference type="NCBI Taxonomy" id="438753"/>
    <lineage>
        <taxon>Bacteria</taxon>
        <taxon>Pseudomonadati</taxon>
        <taxon>Pseudomonadota</taxon>
        <taxon>Alphaproteobacteria</taxon>
        <taxon>Hyphomicrobiales</taxon>
        <taxon>Xanthobacteraceae</taxon>
        <taxon>Azorhizobium</taxon>
    </lineage>
</organism>
<dbReference type="CAZy" id="GT4">
    <property type="family name" value="Glycosyltransferase Family 4"/>
</dbReference>
<dbReference type="KEGG" id="azc:AZC_3330"/>
<keyword evidence="5" id="KW-1185">Reference proteome</keyword>
<reference evidence="4 5" key="6">
    <citation type="journal article" date="2011" name="Appl. Environ. Microbiol.">
        <title>Involvement of the azorhizobial chromosome partition gene (parA) in the onset of bacteroid differentiation during Sesbania rostrata stem nodule development.</title>
        <authorList>
            <person name="Liu CT."/>
            <person name="Lee KB."/>
            <person name="Wang YS."/>
            <person name="Peng MH."/>
            <person name="Lee KT."/>
            <person name="Suzuki S."/>
            <person name="Suzuki T."/>
            <person name="Oyaizu H."/>
        </authorList>
    </citation>
    <scope>NUCLEOTIDE SEQUENCE [LARGE SCALE GENOMIC DNA]</scope>
    <source>
        <strain evidence="5">ATCC 43989 / DSM 5975 / JCM 20966 / LMG 6465 / NBRC 14845 / NCIMB 13405 / ORS 571</strain>
    </source>
</reference>
<dbReference type="PANTHER" id="PTHR46401:SF2">
    <property type="entry name" value="GLYCOSYLTRANSFERASE WBBK-RELATED"/>
    <property type="match status" value="1"/>
</dbReference>
<dbReference type="GO" id="GO:0016757">
    <property type="term" value="F:glycosyltransferase activity"/>
    <property type="evidence" value="ECO:0007669"/>
    <property type="project" value="InterPro"/>
</dbReference>
<reference evidence="4 5" key="5">
    <citation type="journal article" date="2010" name="Appl. Environ. Microbiol.">
        <title>phrR-like gene praR of Azorhizobium caulinodans ORS571 is essential for symbiosis with Sesbania rostrata and is involved in expression of reb genes.</title>
        <authorList>
            <person name="Akiba N."/>
            <person name="Aono T."/>
            <person name="Toyazaki H."/>
            <person name="Sato S."/>
            <person name="Oyaizu H."/>
        </authorList>
    </citation>
    <scope>NUCLEOTIDE SEQUENCE [LARGE SCALE GENOMIC DNA]</scope>
    <source>
        <strain evidence="5">ATCC 43989 / DSM 5975 / JCM 20966 / LMG 6465 / NBRC 14845 / NCIMB 13405 / ORS 571</strain>
    </source>
</reference>
<dbReference type="GO" id="GO:0009103">
    <property type="term" value="P:lipopolysaccharide biosynthetic process"/>
    <property type="evidence" value="ECO:0007669"/>
    <property type="project" value="TreeGrafter"/>
</dbReference>
<dbReference type="CDD" id="cd03818">
    <property type="entry name" value="GT4_ExpC-like"/>
    <property type="match status" value="1"/>
</dbReference>
<dbReference type="eggNOG" id="COG0438">
    <property type="taxonomic scope" value="Bacteria"/>
</dbReference>
<keyword evidence="1 4" id="KW-0808">Transferase</keyword>
<evidence type="ECO:0000256" key="1">
    <source>
        <dbReference type="ARBA" id="ARBA00022679"/>
    </source>
</evidence>
<dbReference type="Pfam" id="PF00534">
    <property type="entry name" value="Glycos_transf_1"/>
    <property type="match status" value="1"/>
</dbReference>
<reference evidence="4 5" key="3">
    <citation type="journal article" date="2008" name="BMC Genomics">
        <title>The genome of the versatile nitrogen fixer Azorhizobium caulinodans ORS571.</title>
        <authorList>
            <person name="Lee KB."/>
            <person name="Backer P.D."/>
            <person name="Aono T."/>
            <person name="Liu CT."/>
            <person name="Suzuki S."/>
            <person name="Suzuki T."/>
            <person name="Kaneko T."/>
            <person name="Yamada M."/>
            <person name="Tabata S."/>
            <person name="Kupfer D.M."/>
            <person name="Najar F.Z."/>
            <person name="Wiley G.B."/>
            <person name="Roe B."/>
            <person name="Binnewies T.T."/>
            <person name="Ussery D.W."/>
            <person name="D'Haeze W."/>
            <person name="Herder J.D."/>
            <person name="Gevers D."/>
            <person name="Vereecke D."/>
            <person name="Holsters M."/>
            <person name="Oyaizu H."/>
        </authorList>
    </citation>
    <scope>NUCLEOTIDE SEQUENCE [LARGE SCALE GENOMIC DNA]</scope>
    <source>
        <strain evidence="5">ATCC 43989 / DSM 5975 / JCM 20966 / LMG 6465 / NBRC 14845 / NCIMB 13405 / ORS 571</strain>
    </source>
</reference>
<feature type="domain" description="Glycosyl transferase family 1" evidence="2">
    <location>
        <begin position="211"/>
        <end position="376"/>
    </location>
</feature>
<dbReference type="HOGENOM" id="CLU_054763_0_0_5"/>
<sequence>MRIVFIHRRGPGQFLHLAPYLASEGWEVTLICETMDRPLPGVRTVRHRAEHAPHGRADATPHFATPEQHVRIGYRVAETLDALARIDGPPDVVYGHMGWGGLLFAKDVLPQTPLLAYCEYYHRPEGGDAGFDPADTVTRDDRQRLRLRNSAQLLTLDAMDGGISPTRWQKGRFPAAYQNRIAQCHDGIDVRLCRPDPQARLTLPDGTVLRAGDPVVTYAARDLEPYRGFPEFMRAAARVAQAHPDVRFVVAGGDGISYGRPPAHGRNWREVMMAETGLDPARITFLGTIPHAALIRLFQVSAAHVYLTYPFVLSWSVLEAMACGALVIGSATPPVAEVIEDGTNGLITPFFDIDTLAARMREALDSRTTFSALRAGARRTIAERFALDSRLRRQQALIGSLTGRRPAAQRTAMGAA</sequence>